<dbReference type="STRING" id="55188.A0A2H5QFK2"/>
<gene>
    <name evidence="2" type="ORF">CUMW_225430</name>
</gene>
<feature type="domain" description="Protein kinase" evidence="1">
    <location>
        <begin position="1"/>
        <end position="181"/>
    </location>
</feature>
<reference evidence="2 3" key="1">
    <citation type="journal article" date="2017" name="Front. Genet.">
        <title>Draft sequencing of the heterozygous diploid genome of Satsuma (Citrus unshiu Marc.) using a hybrid assembly approach.</title>
        <authorList>
            <person name="Shimizu T."/>
            <person name="Tanizawa Y."/>
            <person name="Mochizuki T."/>
            <person name="Nagasaki H."/>
            <person name="Yoshioka T."/>
            <person name="Toyoda A."/>
            <person name="Fujiyama A."/>
            <person name="Kaminuma E."/>
            <person name="Nakamura Y."/>
        </authorList>
    </citation>
    <scope>NUCLEOTIDE SEQUENCE [LARGE SCALE GENOMIC DNA]</scope>
    <source>
        <strain evidence="3">cv. Miyagawa wase</strain>
    </source>
</reference>
<sequence length="181" mass="20965">MQIIQLILPASKFFIYEILYLLSHLQNANATDRQTILIFYVDPIRKLIVIHQELKASNILLDEDLKPKISYFGLARIFSYKLCKDGKGMKLMDPSVDNTHSLWKLLTGLQIALLCVHENPNERPSMLEVYSMLENENTTDIMTPKKLETFSKKAYEDEQLIYAISWQAANDNKREKVAIDN</sequence>
<evidence type="ECO:0000313" key="2">
    <source>
        <dbReference type="EMBL" id="GAY63419.1"/>
    </source>
</evidence>
<proteinExistence type="predicted"/>
<organism evidence="2 3">
    <name type="scientific">Citrus unshiu</name>
    <name type="common">Satsuma mandarin</name>
    <name type="synonym">Citrus nobilis var. unshiu</name>
    <dbReference type="NCBI Taxonomy" id="55188"/>
    <lineage>
        <taxon>Eukaryota</taxon>
        <taxon>Viridiplantae</taxon>
        <taxon>Streptophyta</taxon>
        <taxon>Embryophyta</taxon>
        <taxon>Tracheophyta</taxon>
        <taxon>Spermatophyta</taxon>
        <taxon>Magnoliopsida</taxon>
        <taxon>eudicotyledons</taxon>
        <taxon>Gunneridae</taxon>
        <taxon>Pentapetalae</taxon>
        <taxon>rosids</taxon>
        <taxon>malvids</taxon>
        <taxon>Sapindales</taxon>
        <taxon>Rutaceae</taxon>
        <taxon>Aurantioideae</taxon>
        <taxon>Citrus</taxon>
    </lineage>
</organism>
<comment type="caution">
    <text evidence="2">The sequence shown here is derived from an EMBL/GenBank/DDBJ whole genome shotgun (WGS) entry which is preliminary data.</text>
</comment>
<dbReference type="EMBL" id="BDQV01000353">
    <property type="protein sequence ID" value="GAY63419.1"/>
    <property type="molecule type" value="Genomic_DNA"/>
</dbReference>
<evidence type="ECO:0000259" key="1">
    <source>
        <dbReference type="PROSITE" id="PS50011"/>
    </source>
</evidence>
<evidence type="ECO:0000313" key="3">
    <source>
        <dbReference type="Proteomes" id="UP000236630"/>
    </source>
</evidence>
<dbReference type="GO" id="GO:0004672">
    <property type="term" value="F:protein kinase activity"/>
    <property type="evidence" value="ECO:0007669"/>
    <property type="project" value="InterPro"/>
</dbReference>
<dbReference type="InterPro" id="IPR011009">
    <property type="entry name" value="Kinase-like_dom_sf"/>
</dbReference>
<keyword evidence="3" id="KW-1185">Reference proteome</keyword>
<dbReference type="PANTHER" id="PTHR27006">
    <property type="entry name" value="PROMASTIGOTE SURFACE ANTIGEN PROTEIN PSA"/>
    <property type="match status" value="1"/>
</dbReference>
<dbReference type="PROSITE" id="PS50011">
    <property type="entry name" value="PROTEIN_KINASE_DOM"/>
    <property type="match status" value="1"/>
</dbReference>
<accession>A0A2H5QFK2</accession>
<name>A0A2H5QFK2_CITUN</name>
<dbReference type="Gene3D" id="1.10.510.10">
    <property type="entry name" value="Transferase(Phosphotransferase) domain 1"/>
    <property type="match status" value="2"/>
</dbReference>
<dbReference type="AlphaFoldDB" id="A0A2H5QFK2"/>
<dbReference type="SUPFAM" id="SSF56112">
    <property type="entry name" value="Protein kinase-like (PK-like)"/>
    <property type="match status" value="1"/>
</dbReference>
<dbReference type="Proteomes" id="UP000236630">
    <property type="component" value="Unassembled WGS sequence"/>
</dbReference>
<dbReference type="InterPro" id="IPR000719">
    <property type="entry name" value="Prot_kinase_dom"/>
</dbReference>
<dbReference type="GO" id="GO:0005524">
    <property type="term" value="F:ATP binding"/>
    <property type="evidence" value="ECO:0007669"/>
    <property type="project" value="InterPro"/>
</dbReference>
<protein>
    <recommendedName>
        <fullName evidence="1">Protein kinase domain-containing protein</fullName>
    </recommendedName>
</protein>
<dbReference type="PANTHER" id="PTHR27006:SF619">
    <property type="entry name" value="CYSTEINE-RICH RECEPTOR-LIKE PROTEIN KINASE 15"/>
    <property type="match status" value="1"/>
</dbReference>